<dbReference type="AlphaFoldDB" id="A0AAN7MG41"/>
<name>A0AAN7MG41_TRANT</name>
<dbReference type="GO" id="GO:0003723">
    <property type="term" value="F:RNA binding"/>
    <property type="evidence" value="ECO:0007669"/>
    <property type="project" value="InterPro"/>
</dbReference>
<evidence type="ECO:0000256" key="3">
    <source>
        <dbReference type="ARBA" id="ARBA00010939"/>
    </source>
</evidence>
<keyword evidence="12" id="KW-1185">Reference proteome</keyword>
<comment type="subcellular location">
    <subcellularLocation>
        <location evidence="2">Plastid</location>
        <location evidence="2">Chloroplast</location>
    </subcellularLocation>
</comment>
<dbReference type="HAMAP" id="MF_00075">
    <property type="entry name" value="IF_1"/>
    <property type="match status" value="1"/>
</dbReference>
<dbReference type="Pfam" id="PF01176">
    <property type="entry name" value="eIF-1a"/>
    <property type="match status" value="1"/>
</dbReference>
<evidence type="ECO:0000259" key="10">
    <source>
        <dbReference type="PROSITE" id="PS50832"/>
    </source>
</evidence>
<evidence type="ECO:0000256" key="1">
    <source>
        <dbReference type="ARBA" id="ARBA00003935"/>
    </source>
</evidence>
<dbReference type="PANTHER" id="PTHR33370">
    <property type="entry name" value="TRANSLATION INITIATION FACTOR IF-1, CHLOROPLASTIC"/>
    <property type="match status" value="1"/>
</dbReference>
<keyword evidence="5 9" id="KW-0396">Initiation factor</keyword>
<dbReference type="SMART" id="SM00316">
    <property type="entry name" value="S1"/>
    <property type="match status" value="1"/>
</dbReference>
<dbReference type="GO" id="GO:0003743">
    <property type="term" value="F:translation initiation factor activity"/>
    <property type="evidence" value="ECO:0007669"/>
    <property type="project" value="UniProtKB-UniRule"/>
</dbReference>
<dbReference type="Proteomes" id="UP001346149">
    <property type="component" value="Unassembled WGS sequence"/>
</dbReference>
<comment type="similarity">
    <text evidence="3">Belongs to the IF-1 family.</text>
</comment>
<dbReference type="PANTHER" id="PTHR33370:SF1">
    <property type="entry name" value="TRANSLATION INITIATION FACTOR IF-1, CHLOROPLASTIC"/>
    <property type="match status" value="1"/>
</dbReference>
<evidence type="ECO:0000256" key="5">
    <source>
        <dbReference type="ARBA" id="ARBA00022540"/>
    </source>
</evidence>
<dbReference type="PROSITE" id="PS50832">
    <property type="entry name" value="S1_IF1_TYPE"/>
    <property type="match status" value="1"/>
</dbReference>
<dbReference type="SUPFAM" id="SSF50249">
    <property type="entry name" value="Nucleic acid-binding proteins"/>
    <property type="match status" value="1"/>
</dbReference>
<dbReference type="FunFam" id="2.40.50.140:FF:000019">
    <property type="entry name" value="Translation initiation factor IF-1, chloroplastic"/>
    <property type="match status" value="1"/>
</dbReference>
<comment type="subunit">
    <text evidence="4">Component of the 30S ribosomal translation pre-initiation complex which assembles on the 30S ribosome in the order IF-2 and IF-3, IF-1 and N-formylmethionyl-tRNA(fMet); mRNA recruitment can occur at any time during PIC assembly.</text>
</comment>
<dbReference type="InterPro" id="IPR003029">
    <property type="entry name" value="S1_domain"/>
</dbReference>
<dbReference type="InterPro" id="IPR004368">
    <property type="entry name" value="TIF_IF1"/>
</dbReference>
<evidence type="ECO:0000313" key="11">
    <source>
        <dbReference type="EMBL" id="KAK4804644.1"/>
    </source>
</evidence>
<dbReference type="CDD" id="cd04451">
    <property type="entry name" value="S1_IF1"/>
    <property type="match status" value="1"/>
</dbReference>
<comment type="function">
    <text evidence="1">One of the essential components for the initiation of protein synthesis. Stabilizes the binding of IF-2 and IF-3 on the 30S subunit to which N-formylmethionyl-tRNA(fMet) subsequently binds. Helps modulate mRNA selection, yielding the 30S pre-initiation complex (PIC). Upon addition of the 50S ribosomal subunit IF-1, IF-2 and IF-3 are released leaving the mature 70S translation initiation complex.</text>
</comment>
<evidence type="ECO:0000256" key="4">
    <source>
        <dbReference type="ARBA" id="ARBA00011599"/>
    </source>
</evidence>
<sequence length="147" mass="16458">MSISLFTPKTPYPCPQLPSSFPAASRPLQIPCPSPPFQAAPLLRCSPAFLRHPIAARHVAALCAKKTSPGMKEQKWTHEGVIVESLPNGMFRVRLDNEDVILGYISGKIRKNFIRMLPGDKVRVEVSRYDSSRGRIIYRLRNKDSGD</sequence>
<proteinExistence type="inferred from homology"/>
<dbReference type="GO" id="GO:0005829">
    <property type="term" value="C:cytosol"/>
    <property type="evidence" value="ECO:0007669"/>
    <property type="project" value="TreeGrafter"/>
</dbReference>
<feature type="domain" description="S1-like" evidence="10">
    <location>
        <begin position="79"/>
        <end position="141"/>
    </location>
</feature>
<dbReference type="InterPro" id="IPR012340">
    <property type="entry name" value="NA-bd_OB-fold"/>
</dbReference>
<dbReference type="InterPro" id="IPR006196">
    <property type="entry name" value="RNA-binding_domain_S1_IF1"/>
</dbReference>
<evidence type="ECO:0000256" key="2">
    <source>
        <dbReference type="ARBA" id="ARBA00004229"/>
    </source>
</evidence>
<keyword evidence="6" id="KW-0934">Plastid</keyword>
<dbReference type="GO" id="GO:0009507">
    <property type="term" value="C:chloroplast"/>
    <property type="evidence" value="ECO:0007669"/>
    <property type="project" value="UniProtKB-SubCell"/>
</dbReference>
<dbReference type="NCBIfam" id="TIGR00008">
    <property type="entry name" value="infA"/>
    <property type="match status" value="1"/>
</dbReference>
<comment type="caution">
    <text evidence="11">The sequence shown here is derived from an EMBL/GenBank/DDBJ whole genome shotgun (WGS) entry which is preliminary data.</text>
</comment>
<keyword evidence="7 9" id="KW-0648">Protein biosynthesis</keyword>
<protein>
    <recommendedName>
        <fullName evidence="8">Translation initiation factor IF-1, chloroplastic</fullName>
    </recommendedName>
</protein>
<organism evidence="11 12">
    <name type="scientific">Trapa natans</name>
    <name type="common">Water chestnut</name>
    <dbReference type="NCBI Taxonomy" id="22666"/>
    <lineage>
        <taxon>Eukaryota</taxon>
        <taxon>Viridiplantae</taxon>
        <taxon>Streptophyta</taxon>
        <taxon>Embryophyta</taxon>
        <taxon>Tracheophyta</taxon>
        <taxon>Spermatophyta</taxon>
        <taxon>Magnoliopsida</taxon>
        <taxon>eudicotyledons</taxon>
        <taxon>Gunneridae</taxon>
        <taxon>Pentapetalae</taxon>
        <taxon>rosids</taxon>
        <taxon>malvids</taxon>
        <taxon>Myrtales</taxon>
        <taxon>Lythraceae</taxon>
        <taxon>Trapa</taxon>
    </lineage>
</organism>
<accession>A0AAN7MG41</accession>
<evidence type="ECO:0000313" key="12">
    <source>
        <dbReference type="Proteomes" id="UP001346149"/>
    </source>
</evidence>
<evidence type="ECO:0000256" key="9">
    <source>
        <dbReference type="PROSITE-ProRule" id="PRU00181"/>
    </source>
</evidence>
<evidence type="ECO:0000256" key="7">
    <source>
        <dbReference type="ARBA" id="ARBA00022917"/>
    </source>
</evidence>
<gene>
    <name evidence="11" type="ORF">SAY86_004461</name>
</gene>
<dbReference type="Gene3D" id="2.40.50.140">
    <property type="entry name" value="Nucleic acid-binding proteins"/>
    <property type="match status" value="1"/>
</dbReference>
<evidence type="ECO:0000256" key="6">
    <source>
        <dbReference type="ARBA" id="ARBA00022640"/>
    </source>
</evidence>
<dbReference type="GO" id="GO:0043022">
    <property type="term" value="F:ribosome binding"/>
    <property type="evidence" value="ECO:0007669"/>
    <property type="project" value="TreeGrafter"/>
</dbReference>
<reference evidence="11 12" key="1">
    <citation type="journal article" date="2023" name="Hortic Res">
        <title>Pangenome of water caltrop reveals structural variations and asymmetric subgenome divergence after allopolyploidization.</title>
        <authorList>
            <person name="Zhang X."/>
            <person name="Chen Y."/>
            <person name="Wang L."/>
            <person name="Yuan Y."/>
            <person name="Fang M."/>
            <person name="Shi L."/>
            <person name="Lu R."/>
            <person name="Comes H.P."/>
            <person name="Ma Y."/>
            <person name="Chen Y."/>
            <person name="Huang G."/>
            <person name="Zhou Y."/>
            <person name="Zheng Z."/>
            <person name="Qiu Y."/>
        </authorList>
    </citation>
    <scope>NUCLEOTIDE SEQUENCE [LARGE SCALE GENOMIC DNA]</scope>
    <source>
        <strain evidence="11">F231</strain>
    </source>
</reference>
<evidence type="ECO:0000256" key="8">
    <source>
        <dbReference type="ARBA" id="ARBA00068272"/>
    </source>
</evidence>
<dbReference type="EMBL" id="JAXQNO010000001">
    <property type="protein sequence ID" value="KAK4804644.1"/>
    <property type="molecule type" value="Genomic_DNA"/>
</dbReference>